<name>A0A380DL46_STAAU</name>
<gene>
    <name evidence="1" type="ORF">NCTC5664_00141</name>
</gene>
<accession>A0A380DL46</accession>
<dbReference type="InterPro" id="IPR051446">
    <property type="entry name" value="HTH_trans_reg/aminotransferase"/>
</dbReference>
<protein>
    <submittedName>
        <fullName evidence="1">Putative transcriptional regulator ofpyridoxine metabolism</fullName>
    </submittedName>
</protein>
<organism evidence="1 2">
    <name type="scientific">Staphylococcus aureus</name>
    <dbReference type="NCBI Taxonomy" id="1280"/>
    <lineage>
        <taxon>Bacteria</taxon>
        <taxon>Bacillati</taxon>
        <taxon>Bacillota</taxon>
        <taxon>Bacilli</taxon>
        <taxon>Bacillales</taxon>
        <taxon>Staphylococcaceae</taxon>
        <taxon>Staphylococcus</taxon>
    </lineage>
</organism>
<dbReference type="Proteomes" id="UP000254502">
    <property type="component" value="Unassembled WGS sequence"/>
</dbReference>
<dbReference type="SUPFAM" id="SSF53383">
    <property type="entry name" value="PLP-dependent transferases"/>
    <property type="match status" value="1"/>
</dbReference>
<reference evidence="1 2" key="1">
    <citation type="submission" date="2018-06" db="EMBL/GenBank/DDBJ databases">
        <authorList>
            <consortium name="Pathogen Informatics"/>
            <person name="Doyle S."/>
        </authorList>
    </citation>
    <scope>NUCLEOTIDE SEQUENCE [LARGE SCALE GENOMIC DNA]</scope>
    <source>
        <strain evidence="1 2">NCTC5664</strain>
    </source>
</reference>
<dbReference type="PANTHER" id="PTHR46577">
    <property type="entry name" value="HTH-TYPE TRANSCRIPTIONAL REGULATORY PROTEIN GABR"/>
    <property type="match status" value="1"/>
</dbReference>
<evidence type="ECO:0000313" key="1">
    <source>
        <dbReference type="EMBL" id="SUK31193.1"/>
    </source>
</evidence>
<dbReference type="EMBL" id="UHAQ01000002">
    <property type="protein sequence ID" value="SUK31193.1"/>
    <property type="molecule type" value="Genomic_DNA"/>
</dbReference>
<dbReference type="InterPro" id="IPR015424">
    <property type="entry name" value="PyrdxlP-dep_Trfase"/>
</dbReference>
<dbReference type="PANTHER" id="PTHR46577:SF1">
    <property type="entry name" value="HTH-TYPE TRANSCRIPTIONAL REGULATORY PROTEIN GABR"/>
    <property type="match status" value="1"/>
</dbReference>
<sequence>MQNLIATFISSGGFERHLNKMRRIYRRKLTYILNRLKPYKEQLDIQGAETGMHFTITVKTD</sequence>
<dbReference type="Gene3D" id="3.40.640.10">
    <property type="entry name" value="Type I PLP-dependent aspartate aminotransferase-like (Major domain)"/>
    <property type="match status" value="1"/>
</dbReference>
<dbReference type="InterPro" id="IPR015421">
    <property type="entry name" value="PyrdxlP-dep_Trfase_major"/>
</dbReference>
<dbReference type="AlphaFoldDB" id="A0A380DL46"/>
<proteinExistence type="predicted"/>
<evidence type="ECO:0000313" key="2">
    <source>
        <dbReference type="Proteomes" id="UP000254502"/>
    </source>
</evidence>